<evidence type="ECO:0000256" key="4">
    <source>
        <dbReference type="ARBA" id="ARBA00022692"/>
    </source>
</evidence>
<dbReference type="PANTHER" id="PTHR14207:SF0">
    <property type="entry name" value="3-BETA-HYDROXYSTEROID-DELTA(8),DELTA(7)-ISOMERASE"/>
    <property type="match status" value="1"/>
</dbReference>
<evidence type="ECO:0000256" key="2">
    <source>
        <dbReference type="ARBA" id="ARBA00008337"/>
    </source>
</evidence>
<evidence type="ECO:0000256" key="9">
    <source>
        <dbReference type="ARBA" id="ARBA00023136"/>
    </source>
</evidence>
<accession>A0A6A6GAR5</accession>
<keyword evidence="17" id="KW-1185">Reference proteome</keyword>
<dbReference type="GO" id="GO:0016020">
    <property type="term" value="C:membrane"/>
    <property type="evidence" value="ECO:0007669"/>
    <property type="project" value="UniProtKB-SubCell"/>
</dbReference>
<evidence type="ECO:0000256" key="5">
    <source>
        <dbReference type="ARBA" id="ARBA00022955"/>
    </source>
</evidence>
<dbReference type="EMBL" id="ML992508">
    <property type="protein sequence ID" value="KAF2222653.1"/>
    <property type="molecule type" value="Genomic_DNA"/>
</dbReference>
<comment type="subcellular location">
    <subcellularLocation>
        <location evidence="1">Membrane</location>
        <topology evidence="1">Multi-pass membrane protein</topology>
    </subcellularLocation>
</comment>
<dbReference type="InterPro" id="IPR007905">
    <property type="entry name" value="EBP"/>
</dbReference>
<evidence type="ECO:0000256" key="6">
    <source>
        <dbReference type="ARBA" id="ARBA00022989"/>
    </source>
</evidence>
<evidence type="ECO:0000256" key="1">
    <source>
        <dbReference type="ARBA" id="ARBA00004141"/>
    </source>
</evidence>
<protein>
    <submittedName>
        <fullName evidence="16">EBP domain-containing protein</fullName>
    </submittedName>
</protein>
<dbReference type="OrthoDB" id="58557at2759"/>
<feature type="transmembrane region" description="Helical" evidence="14">
    <location>
        <begin position="45"/>
        <end position="65"/>
    </location>
</feature>
<dbReference type="PROSITE" id="PS51751">
    <property type="entry name" value="EXPERA"/>
    <property type="match status" value="1"/>
</dbReference>
<keyword evidence="9 13" id="KW-0472">Membrane</keyword>
<evidence type="ECO:0000256" key="8">
    <source>
        <dbReference type="ARBA" id="ARBA00023098"/>
    </source>
</evidence>
<keyword evidence="11" id="KW-0753">Steroid metabolism</keyword>
<keyword evidence="3" id="KW-0444">Lipid biosynthesis</keyword>
<name>A0A6A6GAR5_9PEZI</name>
<feature type="transmembrane region" description="Helical" evidence="14">
    <location>
        <begin position="202"/>
        <end position="222"/>
    </location>
</feature>
<gene>
    <name evidence="16" type="ORF">BDZ85DRAFT_264010</name>
</gene>
<dbReference type="GO" id="GO:0016126">
    <property type="term" value="P:sterol biosynthetic process"/>
    <property type="evidence" value="ECO:0007669"/>
    <property type="project" value="UniProtKB-KW"/>
</dbReference>
<evidence type="ECO:0000313" key="16">
    <source>
        <dbReference type="EMBL" id="KAF2222653.1"/>
    </source>
</evidence>
<evidence type="ECO:0000256" key="14">
    <source>
        <dbReference type="SAM" id="Phobius"/>
    </source>
</evidence>
<evidence type="ECO:0000256" key="10">
    <source>
        <dbReference type="ARBA" id="ARBA00023166"/>
    </source>
</evidence>
<dbReference type="GO" id="GO:0000247">
    <property type="term" value="F:C-8 sterol isomerase activity"/>
    <property type="evidence" value="ECO:0007669"/>
    <property type="project" value="TreeGrafter"/>
</dbReference>
<keyword evidence="8" id="KW-0443">Lipid metabolism</keyword>
<organism evidence="16 17">
    <name type="scientific">Elsinoe ampelina</name>
    <dbReference type="NCBI Taxonomy" id="302913"/>
    <lineage>
        <taxon>Eukaryota</taxon>
        <taxon>Fungi</taxon>
        <taxon>Dikarya</taxon>
        <taxon>Ascomycota</taxon>
        <taxon>Pezizomycotina</taxon>
        <taxon>Dothideomycetes</taxon>
        <taxon>Dothideomycetidae</taxon>
        <taxon>Myriangiales</taxon>
        <taxon>Elsinoaceae</taxon>
        <taxon>Elsinoe</taxon>
    </lineage>
</organism>
<evidence type="ECO:0000313" key="17">
    <source>
        <dbReference type="Proteomes" id="UP000799538"/>
    </source>
</evidence>
<sequence>MAGIPEMVSNFTKTATEPGTGVPHPYYPIGVQVTGYIANTFSVPYILGVFSAGCAVIFSATYVATKKLRPSIPSGEMFTVLWFVLSGSIHFWFEGYYAINQHRMGSLQTLFGQMWKEYALADSRYLTQNAFVLCMESITAICWGPLCYICAWTIMTDSTLRYPLQSIVSLGQLYGDVLYYATSLFDHYMLDVAYSRPEAFYFWGYYVFLNAFWIVIPGYLVYQSVVKSSDAFKVANRIQAGKKKN</sequence>
<evidence type="ECO:0000256" key="12">
    <source>
        <dbReference type="ARBA" id="ARBA00023235"/>
    </source>
</evidence>
<feature type="transmembrane region" description="Helical" evidence="14">
    <location>
        <begin position="77"/>
        <end position="99"/>
    </location>
</feature>
<keyword evidence="4 13" id="KW-0812">Transmembrane</keyword>
<evidence type="ECO:0000256" key="7">
    <source>
        <dbReference type="ARBA" id="ARBA00023011"/>
    </source>
</evidence>
<keyword evidence="12" id="KW-0413">Isomerase</keyword>
<reference evidence="17" key="1">
    <citation type="journal article" date="2020" name="Stud. Mycol.">
        <title>101 Dothideomycetes genomes: A test case for predicting lifestyles and emergence of pathogens.</title>
        <authorList>
            <person name="Haridas S."/>
            <person name="Albert R."/>
            <person name="Binder M."/>
            <person name="Bloem J."/>
            <person name="LaButti K."/>
            <person name="Salamov A."/>
            <person name="Andreopoulos B."/>
            <person name="Baker S."/>
            <person name="Barry K."/>
            <person name="Bills G."/>
            <person name="Bluhm B."/>
            <person name="Cannon C."/>
            <person name="Castanera R."/>
            <person name="Culley D."/>
            <person name="Daum C."/>
            <person name="Ezra D."/>
            <person name="Gonzalez J."/>
            <person name="Henrissat B."/>
            <person name="Kuo A."/>
            <person name="Liang C."/>
            <person name="Lipzen A."/>
            <person name="Lutzoni F."/>
            <person name="Magnuson J."/>
            <person name="Mondo S."/>
            <person name="Nolan M."/>
            <person name="Ohm R."/>
            <person name="Pangilinan J."/>
            <person name="Park H.-J."/>
            <person name="Ramirez L."/>
            <person name="Alfaro M."/>
            <person name="Sun H."/>
            <person name="Tritt A."/>
            <person name="Yoshinaga Y."/>
            <person name="Zwiers L.-H."/>
            <person name="Turgeon B."/>
            <person name="Goodwin S."/>
            <person name="Spatafora J."/>
            <person name="Crous P."/>
            <person name="Grigoriev I."/>
        </authorList>
    </citation>
    <scope>NUCLEOTIDE SEQUENCE [LARGE SCALE GENOMIC DNA]</scope>
    <source>
        <strain evidence="17">CECT 20119</strain>
    </source>
</reference>
<feature type="domain" description="EXPERA" evidence="15">
    <location>
        <begin position="75"/>
        <end position="221"/>
    </location>
</feature>
<evidence type="ECO:0000259" key="15">
    <source>
        <dbReference type="PROSITE" id="PS51751"/>
    </source>
</evidence>
<evidence type="ECO:0000256" key="3">
    <source>
        <dbReference type="ARBA" id="ARBA00022516"/>
    </source>
</evidence>
<keyword evidence="7" id="KW-0756">Sterol biosynthesis</keyword>
<keyword evidence="10" id="KW-1207">Sterol metabolism</keyword>
<dbReference type="GO" id="GO:0004769">
    <property type="term" value="F:steroid Delta-isomerase activity"/>
    <property type="evidence" value="ECO:0007669"/>
    <property type="project" value="TreeGrafter"/>
</dbReference>
<proteinExistence type="inferred from homology"/>
<dbReference type="Proteomes" id="UP000799538">
    <property type="component" value="Unassembled WGS sequence"/>
</dbReference>
<evidence type="ECO:0000256" key="11">
    <source>
        <dbReference type="ARBA" id="ARBA00023221"/>
    </source>
</evidence>
<dbReference type="GO" id="GO:0047750">
    <property type="term" value="F:cholestenol delta-isomerase activity"/>
    <property type="evidence" value="ECO:0007669"/>
    <property type="project" value="InterPro"/>
</dbReference>
<dbReference type="InterPro" id="IPR033118">
    <property type="entry name" value="EXPERA"/>
</dbReference>
<feature type="transmembrane region" description="Helical" evidence="14">
    <location>
        <begin position="130"/>
        <end position="155"/>
    </location>
</feature>
<dbReference type="AlphaFoldDB" id="A0A6A6GAR5"/>
<dbReference type="GO" id="GO:0005783">
    <property type="term" value="C:endoplasmic reticulum"/>
    <property type="evidence" value="ECO:0007669"/>
    <property type="project" value="TreeGrafter"/>
</dbReference>
<keyword evidence="6 13" id="KW-1133">Transmembrane helix</keyword>
<evidence type="ECO:0000256" key="13">
    <source>
        <dbReference type="PROSITE-ProRule" id="PRU01087"/>
    </source>
</evidence>
<keyword evidence="5" id="KW-0752">Steroid biosynthesis</keyword>
<comment type="similarity">
    <text evidence="2">Belongs to the EBP family.</text>
</comment>
<dbReference type="Pfam" id="PF05241">
    <property type="entry name" value="EBP"/>
    <property type="match status" value="1"/>
</dbReference>
<dbReference type="PANTHER" id="PTHR14207">
    <property type="entry name" value="STEROL ISOMERASE"/>
    <property type="match status" value="1"/>
</dbReference>